<dbReference type="PANTHER" id="PTHR43775:SF37">
    <property type="entry name" value="SI:DKEY-61P9.11"/>
    <property type="match status" value="1"/>
</dbReference>
<dbReference type="SUPFAM" id="SSF51735">
    <property type="entry name" value="NAD(P)-binding Rossmann-fold domains"/>
    <property type="match status" value="1"/>
</dbReference>
<evidence type="ECO:0000259" key="9">
    <source>
        <dbReference type="PROSITE" id="PS52004"/>
    </source>
</evidence>
<keyword evidence="5" id="KW-0012">Acyltransferase</keyword>
<dbReference type="GO" id="GO:0005886">
    <property type="term" value="C:plasma membrane"/>
    <property type="evidence" value="ECO:0007669"/>
    <property type="project" value="TreeGrafter"/>
</dbReference>
<dbReference type="SUPFAM" id="SSF53901">
    <property type="entry name" value="Thiolase-like"/>
    <property type="match status" value="1"/>
</dbReference>
<dbReference type="Gene3D" id="3.10.129.110">
    <property type="entry name" value="Polyketide synthase dehydratase"/>
    <property type="match status" value="1"/>
</dbReference>
<dbReference type="InterPro" id="IPR036736">
    <property type="entry name" value="ACP-like_sf"/>
</dbReference>
<geneLocation type="plasmid" evidence="11">
    <name>pSRV</name>
</geneLocation>
<dbReference type="SUPFAM" id="SSF53335">
    <property type="entry name" value="S-adenosyl-L-methionine-dependent methyltransferases"/>
    <property type="match status" value="1"/>
</dbReference>
<feature type="domain" description="PKS/mFAS DH" evidence="10">
    <location>
        <begin position="1549"/>
        <end position="1840"/>
    </location>
</feature>
<keyword evidence="4" id="KW-0511">Multifunctional enzyme</keyword>
<dbReference type="GO" id="GO:0071770">
    <property type="term" value="P:DIM/DIP cell wall layer assembly"/>
    <property type="evidence" value="ECO:0007669"/>
    <property type="project" value="TreeGrafter"/>
</dbReference>
<dbReference type="GO" id="GO:0004312">
    <property type="term" value="F:fatty acid synthase activity"/>
    <property type="evidence" value="ECO:0007669"/>
    <property type="project" value="TreeGrafter"/>
</dbReference>
<dbReference type="Pfam" id="PF08242">
    <property type="entry name" value="Methyltransf_12"/>
    <property type="match status" value="1"/>
</dbReference>
<dbReference type="EMBL" id="GQ925917">
    <property type="protein sequence ID" value="ADN64231.1"/>
    <property type="molecule type" value="Genomic_DNA"/>
</dbReference>
<proteinExistence type="predicted"/>
<organism evidence="11">
    <name type="scientific">Streptomyces rochei subsp. volubilis</name>
    <dbReference type="NCBI Taxonomy" id="885435"/>
    <lineage>
        <taxon>Bacteria</taxon>
        <taxon>Bacillati</taxon>
        <taxon>Actinomycetota</taxon>
        <taxon>Actinomycetes</taxon>
        <taxon>Kitasatosporales</taxon>
        <taxon>Streptomycetaceae</taxon>
        <taxon>Streptomyces</taxon>
        <taxon>Streptomyces rochei group</taxon>
    </lineage>
</organism>
<keyword evidence="2" id="KW-0597">Phosphoprotein</keyword>
<evidence type="ECO:0000256" key="4">
    <source>
        <dbReference type="ARBA" id="ARBA00023268"/>
    </source>
</evidence>
<feature type="region of interest" description="Disordered" evidence="7">
    <location>
        <begin position="1008"/>
        <end position="1036"/>
    </location>
</feature>
<dbReference type="InterPro" id="IPR020806">
    <property type="entry name" value="PKS_PP-bd"/>
</dbReference>
<evidence type="ECO:0000259" key="10">
    <source>
        <dbReference type="PROSITE" id="PS52019"/>
    </source>
</evidence>
<sequence>MSRNEWRSGDSASGTARPDVPLVRRAAVDSMVFAPQWTHGRLERPRTGGDGPRTFLVPPGQHRLHQELTEQCPDSRVLLLDDAAIASLAAAPAADEHLVFVSRTSWADGIRDADLTAFLGLVHALDRWPRVRLDVFTDKAVPSPLFTAATHPVDGVYVGLAQALAKERPDWSVRCFCLADLTAAALSEALERPLPTVPDKPVCVRGDEYAVASMEPASLPAWPARSAFRTGGTYVIVGGTGGLGGLLAEYLAAVHRAEVVVIGRRPAEDFAPAAQALREAGARAVHYHQADLADGPALKRALDAHEVVHGVVHSALVLEDSALATMSERVLHDVLRPKLHGTRHLIEALRGRDLDFCLFFSSVQAYIASAGQGNYAAACVAKDACADLLDHALLIDAKVVNWGYWGGIGVVAKPEYRARMEGLGIGSIEPAEGLAVIERFLASEHRRITCVKGTEEALERMGITPHKPAATVSSADSATVLDDVVPAFRDEDTDVAHNRDLAERLEAYTRWRLAQVPLPATAIAKYAKLREAIAAMPPAHSLPLDELLRRYPELEGHCKLLDRCLKHLPDVLSGATDAVEVLFPDGSFELVAPVYQSNPIADYFNRICARVVAAYQRRSAGRPLRVLEIGAGTGSTTGFVLPELDPHGVDYHFTDLSYAFLHKARDAFGADYPFLTYEICDIENPPEDYTGRFDVVVATNVLHATSNVPGTLRNVRKALREGGILVLNEITARQDYATLTFGLTDGWWLSNDPYRIEHSPLLSSDQWRSLMHEAGFGAVRPHGGDGQQVLVALAGPADEPSAAVPASEAAGAVGVRGAVEGFVREVIAGTMRLDVSEVECDRPFRDMGIDSLISMELLKPLRERVGYVPATVWFEYPTVDRLVEFLVTEYADAVAESFGAATATATAAVPASEAAGAVGVRGAVEGFVREVIAGTMRLDVSEVECDRPFRDMGIDSLISMELLKPLRERVGYVPATVWFEYPTVDRLVEFLVTEYADAVAESFGATAATATAEEPVRPEQTEATAPAGQTTLNQGEFAPRPGDIAVVGIAARLPQASDVRQFWDNLLDGLDCTSTVPPERFATRLTDGAAPLSYTDRGAFVDDIDAFDHTFFGLTPHDAARMDPQERLVLEQTYLAMLDAGYSRARLAGSDTGVFVGVMNGGYAWHTTTEPGAQPPTSAFWSMANRASYHFDWHGPSMAVDTACSASLTALHLACQSLRTGECDRAVVSGVNLITHPRQYQLLCGLEMLSRAGECRPFGSGADGFVDGEGVISLMLRPAEDALRDGDRVYAVISGSAVNAGGRANGYTAPNPEAQSALVAKALAAARTSPEEVGYVEAHGTGTALGDPIELRSLAKAYAAAGTGRIRLGSVKSNIGHLESAAGLSGVLKAVLQMRHGSLVPSLHAEPPNPHLDFDATPFTLAARTERWPADLPLVSAVSSYGAGGANAHVVLRGVPEPPAPAANATPRRDRYVIPLSHHTAAGLQLAMDGLREWLSGRRVDMDALAYTLACCRDSFAHRVAIVCRDQDELVRALERDLPRRPRRRTAPAPAAAELTSRTAEDIAALYESGGTPDWDRYYPRTTPVELPAYPFLRHRHWVDSAESGFRSLATLVSAHRIDGVAMAPAAWTLAVLADRAEGRALGNVLWQKPITDPGALEVRERGGEMSLVDRVTGDVYCTAEAGAPTLVGNPPDLPAATRRQSRTEIYDAFRRLGYDYGEPLRGVRWAEVGPDTVRAFLHVDHDWGYGLSPALLDCGMQLSILLAAERTPDAPVFVPCHLGRLTVVRAPRTEAVYCHCVTRPGGSSPRTRTYDFFFTDENGDVLVALEEAVSVAIDGSAPAATRHGAPAPAPAAAPFTVLELN</sequence>
<dbReference type="SUPFAM" id="SSF47336">
    <property type="entry name" value="ACP-like"/>
    <property type="match status" value="2"/>
</dbReference>
<comment type="caution">
    <text evidence="6">Lacks conserved residue(s) required for the propagation of feature annotation.</text>
</comment>
<dbReference type="InterPro" id="IPR014030">
    <property type="entry name" value="Ketoacyl_synth_N"/>
</dbReference>
<evidence type="ECO:0000256" key="6">
    <source>
        <dbReference type="PROSITE-ProRule" id="PRU01363"/>
    </source>
</evidence>
<dbReference type="InterPro" id="IPR014031">
    <property type="entry name" value="Ketoacyl_synth_C"/>
</dbReference>
<dbReference type="InterPro" id="IPR009081">
    <property type="entry name" value="PP-bd_ACP"/>
</dbReference>
<evidence type="ECO:0000256" key="5">
    <source>
        <dbReference type="ARBA" id="ARBA00023315"/>
    </source>
</evidence>
<accession>G4V2H5</accession>
<feature type="region of interest" description="N-terminal hotdog fold" evidence="6">
    <location>
        <begin position="1549"/>
        <end position="1683"/>
    </location>
</feature>
<dbReference type="SMART" id="SM00825">
    <property type="entry name" value="PKS_KS"/>
    <property type="match status" value="1"/>
</dbReference>
<dbReference type="InterPro" id="IPR042104">
    <property type="entry name" value="PKS_dehydratase_sf"/>
</dbReference>
<dbReference type="Gene3D" id="1.10.1240.100">
    <property type="match status" value="1"/>
</dbReference>
<dbReference type="GO" id="GO:0004315">
    <property type="term" value="F:3-oxoacyl-[acyl-carrier-protein] synthase activity"/>
    <property type="evidence" value="ECO:0007669"/>
    <property type="project" value="InterPro"/>
</dbReference>
<dbReference type="PROSITE" id="PS50075">
    <property type="entry name" value="CARRIER"/>
    <property type="match status" value="2"/>
</dbReference>
<dbReference type="PROSITE" id="PS00012">
    <property type="entry name" value="PHOSPHOPANTETHEINE"/>
    <property type="match status" value="2"/>
</dbReference>
<dbReference type="InterPro" id="IPR049551">
    <property type="entry name" value="PKS_DH_C"/>
</dbReference>
<dbReference type="PROSITE" id="PS52019">
    <property type="entry name" value="PKS_MFAS_DH"/>
    <property type="match status" value="1"/>
</dbReference>
<dbReference type="InterPro" id="IPR020841">
    <property type="entry name" value="PKS_Beta-ketoAc_synthase_dom"/>
</dbReference>
<dbReference type="Pfam" id="PF14765">
    <property type="entry name" value="PS-DH"/>
    <property type="match status" value="1"/>
</dbReference>
<evidence type="ECO:0000256" key="1">
    <source>
        <dbReference type="ARBA" id="ARBA00022450"/>
    </source>
</evidence>
<evidence type="ECO:0000259" key="8">
    <source>
        <dbReference type="PROSITE" id="PS50075"/>
    </source>
</evidence>
<dbReference type="InterPro" id="IPR050091">
    <property type="entry name" value="PKS_NRPS_Biosynth_Enz"/>
</dbReference>
<dbReference type="Pfam" id="PF02801">
    <property type="entry name" value="Ketoacyl-synt_C"/>
    <property type="match status" value="1"/>
</dbReference>
<dbReference type="InterPro" id="IPR006162">
    <property type="entry name" value="Ppantetheine_attach_site"/>
</dbReference>
<dbReference type="CDD" id="cd08953">
    <property type="entry name" value="KR_2_SDR_x"/>
    <property type="match status" value="1"/>
</dbReference>
<dbReference type="Pfam" id="PF00550">
    <property type="entry name" value="PP-binding"/>
    <property type="match status" value="2"/>
</dbReference>
<gene>
    <name evidence="11" type="primary">lkcC</name>
</gene>
<dbReference type="CDD" id="cd00833">
    <property type="entry name" value="PKS"/>
    <property type="match status" value="1"/>
</dbReference>
<keyword evidence="11" id="KW-0614">Plasmid</keyword>
<keyword evidence="1" id="KW-0596">Phosphopantetheine</keyword>
<evidence type="ECO:0000256" key="2">
    <source>
        <dbReference type="ARBA" id="ARBA00022553"/>
    </source>
</evidence>
<dbReference type="GO" id="GO:0006633">
    <property type="term" value="P:fatty acid biosynthetic process"/>
    <property type="evidence" value="ECO:0007669"/>
    <property type="project" value="InterPro"/>
</dbReference>
<dbReference type="GO" id="GO:0017000">
    <property type="term" value="P:antibiotic biosynthetic process"/>
    <property type="evidence" value="ECO:0007669"/>
    <property type="project" value="UniProtKB-ARBA"/>
</dbReference>
<dbReference type="GO" id="GO:0031177">
    <property type="term" value="F:phosphopantetheine binding"/>
    <property type="evidence" value="ECO:0007669"/>
    <property type="project" value="InterPro"/>
</dbReference>
<feature type="domain" description="Carrier" evidence="8">
    <location>
        <begin position="817"/>
        <end position="890"/>
    </location>
</feature>
<dbReference type="Pfam" id="PF00109">
    <property type="entry name" value="ketoacyl-synt"/>
    <property type="match status" value="1"/>
</dbReference>
<dbReference type="Gene3D" id="3.40.47.10">
    <property type="match status" value="1"/>
</dbReference>
<evidence type="ECO:0000313" key="11">
    <source>
        <dbReference type="EMBL" id="ADN64231.1"/>
    </source>
</evidence>
<dbReference type="InterPro" id="IPR057326">
    <property type="entry name" value="KR_dom"/>
</dbReference>
<name>G4V2H5_STRRO</name>
<dbReference type="SMART" id="SM01294">
    <property type="entry name" value="PKS_PP_betabranch"/>
    <property type="match status" value="2"/>
</dbReference>
<dbReference type="Gene3D" id="1.10.1200.10">
    <property type="entry name" value="ACP-like"/>
    <property type="match status" value="2"/>
</dbReference>
<reference evidence="11" key="1">
    <citation type="submission" date="2009-09" db="EMBL/GenBank/DDBJ databases">
        <title>Lankacidin biosynthetic gene cluster.</title>
        <authorList>
            <person name="Leadlay P."/>
            <person name="Garner S."/>
            <person name="Sun Y."/>
            <person name="Dickschat J."/>
        </authorList>
    </citation>
    <scope>NUCLEOTIDE SEQUENCE</scope>
    <source>
        <strain evidence="11">ATCC 21250</strain>
        <plasmid evidence="11">pSRV</plasmid>
    </source>
</reference>
<dbReference type="InterPro" id="IPR013968">
    <property type="entry name" value="PKS_KR"/>
</dbReference>
<feature type="domain" description="Carrier" evidence="8">
    <location>
        <begin position="922"/>
        <end position="995"/>
    </location>
</feature>
<dbReference type="InterPro" id="IPR013217">
    <property type="entry name" value="Methyltransf_12"/>
</dbReference>
<dbReference type="PROSITE" id="PS00606">
    <property type="entry name" value="KS3_1"/>
    <property type="match status" value="1"/>
</dbReference>
<feature type="region of interest" description="C-terminal hotdog fold" evidence="6">
    <location>
        <begin position="1698"/>
        <end position="1840"/>
    </location>
</feature>
<dbReference type="Gene3D" id="3.40.50.720">
    <property type="entry name" value="NAD(P)-binding Rossmann-like Domain"/>
    <property type="match status" value="1"/>
</dbReference>
<feature type="region of interest" description="Disordered" evidence="7">
    <location>
        <begin position="1"/>
        <end position="20"/>
    </location>
</feature>
<dbReference type="InterPro" id="IPR016039">
    <property type="entry name" value="Thiolase-like"/>
</dbReference>
<dbReference type="InterPro" id="IPR029063">
    <property type="entry name" value="SAM-dependent_MTases_sf"/>
</dbReference>
<dbReference type="PANTHER" id="PTHR43775">
    <property type="entry name" value="FATTY ACID SYNTHASE"/>
    <property type="match status" value="1"/>
</dbReference>
<feature type="compositionally biased region" description="Polar residues" evidence="7">
    <location>
        <begin position="1021"/>
        <end position="1034"/>
    </location>
</feature>
<keyword evidence="3" id="KW-0808">Transferase</keyword>
<dbReference type="Gene3D" id="3.40.50.150">
    <property type="entry name" value="Vaccinia Virus protein VP39"/>
    <property type="match status" value="1"/>
</dbReference>
<dbReference type="InterPro" id="IPR018201">
    <property type="entry name" value="Ketoacyl_synth_AS"/>
</dbReference>
<feature type="domain" description="Ketosynthase family 3 (KS3)" evidence="9">
    <location>
        <begin position="1041"/>
        <end position="1454"/>
    </location>
</feature>
<dbReference type="GO" id="GO:0005737">
    <property type="term" value="C:cytoplasm"/>
    <property type="evidence" value="ECO:0007669"/>
    <property type="project" value="TreeGrafter"/>
</dbReference>
<dbReference type="SMART" id="SM00822">
    <property type="entry name" value="PKS_KR"/>
    <property type="match status" value="1"/>
</dbReference>
<dbReference type="InterPro" id="IPR049900">
    <property type="entry name" value="PKS_mFAS_DH"/>
</dbReference>
<dbReference type="PROSITE" id="PS52004">
    <property type="entry name" value="KS3_2"/>
    <property type="match status" value="1"/>
</dbReference>
<protein>
    <submittedName>
        <fullName evidence="11">LkcC</fullName>
    </submittedName>
</protein>
<dbReference type="InterPro" id="IPR036291">
    <property type="entry name" value="NAD(P)-bd_dom_sf"/>
</dbReference>
<dbReference type="Pfam" id="PF16197">
    <property type="entry name" value="KAsynt_C_assoc"/>
    <property type="match status" value="1"/>
</dbReference>
<evidence type="ECO:0000256" key="7">
    <source>
        <dbReference type="SAM" id="MobiDB-lite"/>
    </source>
</evidence>
<evidence type="ECO:0000256" key="3">
    <source>
        <dbReference type="ARBA" id="ARBA00022679"/>
    </source>
</evidence>
<dbReference type="SMART" id="SM00823">
    <property type="entry name" value="PKS_PP"/>
    <property type="match status" value="2"/>
</dbReference>
<dbReference type="Pfam" id="PF08659">
    <property type="entry name" value="KR"/>
    <property type="match status" value="1"/>
</dbReference>
<dbReference type="InterPro" id="IPR032821">
    <property type="entry name" value="PKS_assoc"/>
</dbReference>
<dbReference type="CDD" id="cd02440">
    <property type="entry name" value="AdoMet_MTases"/>
    <property type="match status" value="1"/>
</dbReference>